<evidence type="ECO:0000313" key="1">
    <source>
        <dbReference type="EMBL" id="MPL86664.1"/>
    </source>
</evidence>
<dbReference type="AlphaFoldDB" id="A0A644V5S3"/>
<sequence>MDNIEIIERIISKERFEPYLKYHRNDLPKAVSHYKSNILISESFYPLLAVLEIGLRNSIDYQLTRRFNNREWYDDKDFVRIATRFQIDRISQARTNIYSEKKKITPGKLISELSFGSWTSLFDVKFEMSLWKYLRLAFPYCPKAIRKRKTMSSKLNSIRKLRNRVFHHEAITWNLDVLNLYKDEIIQGIEWLNKDLPEWIVELNHVEEAISRFKRQLADD</sequence>
<evidence type="ECO:0008006" key="2">
    <source>
        <dbReference type="Google" id="ProtNLM"/>
    </source>
</evidence>
<name>A0A644V5S3_9ZZZZ</name>
<comment type="caution">
    <text evidence="1">The sequence shown here is derived from an EMBL/GenBank/DDBJ whole genome shotgun (WGS) entry which is preliminary data.</text>
</comment>
<gene>
    <name evidence="1" type="ORF">SDC9_32648</name>
</gene>
<dbReference type="EMBL" id="VSSQ01000225">
    <property type="protein sequence ID" value="MPL86664.1"/>
    <property type="molecule type" value="Genomic_DNA"/>
</dbReference>
<protein>
    <recommendedName>
        <fullName evidence="2">Abi-like protein</fullName>
    </recommendedName>
</protein>
<accession>A0A644V5S3</accession>
<organism evidence="1">
    <name type="scientific">bioreactor metagenome</name>
    <dbReference type="NCBI Taxonomy" id="1076179"/>
    <lineage>
        <taxon>unclassified sequences</taxon>
        <taxon>metagenomes</taxon>
        <taxon>ecological metagenomes</taxon>
    </lineage>
</organism>
<proteinExistence type="predicted"/>
<reference evidence="1" key="1">
    <citation type="submission" date="2019-08" db="EMBL/GenBank/DDBJ databases">
        <authorList>
            <person name="Kucharzyk K."/>
            <person name="Murdoch R.W."/>
            <person name="Higgins S."/>
            <person name="Loffler F."/>
        </authorList>
    </citation>
    <scope>NUCLEOTIDE SEQUENCE</scope>
</reference>